<dbReference type="InterPro" id="IPR038404">
    <property type="entry name" value="TRAP_DctP_sf"/>
</dbReference>
<sequence>MKHSMKLGLSAAATGLLGLALAPATASADETYTWRVQSHWPSASSSYGDSLETLKEKLYERTDGRLELELHEAGSLFGHDEIFSAVSRGTIDMGTISPAYEMDRLSTAGVAFGLPNGFQETWEAAYFFKHKGFEDMIREEAADYGVAYFTEKVYPTEMVLSEEVESLSDFEGLNIRSSGILQTFLTEAGAAASEIPGEELYQALQTGVVDGAHWGAVQGAMSMSLYEVAPYHVRPPLNIGGIDAYIISQDSLDELPDDIRKTVEDTIEEQFWRRTNEYIYQEQAALARSKEEYGVEVIELPEDVQDAMLEAAETLWDDQAGESERAAEAVEMMRELLADLGHIDEE</sequence>
<protein>
    <submittedName>
        <fullName evidence="3">TRAP-type mannitol/chloroaromatic compound transport system, substrate-binding protein</fullName>
    </submittedName>
</protein>
<evidence type="ECO:0000313" key="3">
    <source>
        <dbReference type="EMBL" id="SEO68778.1"/>
    </source>
</evidence>
<dbReference type="Proteomes" id="UP000199657">
    <property type="component" value="Unassembled WGS sequence"/>
</dbReference>
<dbReference type="Pfam" id="PF03480">
    <property type="entry name" value="DctP"/>
    <property type="match status" value="1"/>
</dbReference>
<dbReference type="InterPro" id="IPR018389">
    <property type="entry name" value="DctP_fam"/>
</dbReference>
<dbReference type="EMBL" id="FOEG01000002">
    <property type="protein sequence ID" value="SEO68778.1"/>
    <property type="molecule type" value="Genomic_DNA"/>
</dbReference>
<proteinExistence type="predicted"/>
<accession>A0A1H8RRJ1</accession>
<dbReference type="PANTHER" id="PTHR33376:SF5">
    <property type="entry name" value="EXTRACYTOPLASMIC SOLUTE RECEPTOR PROTEIN"/>
    <property type="match status" value="1"/>
</dbReference>
<dbReference type="NCBIfam" id="NF037995">
    <property type="entry name" value="TRAP_S1"/>
    <property type="match status" value="1"/>
</dbReference>
<reference evidence="3 4" key="1">
    <citation type="submission" date="2016-10" db="EMBL/GenBank/DDBJ databases">
        <authorList>
            <person name="de Groot N.N."/>
        </authorList>
    </citation>
    <scope>NUCLEOTIDE SEQUENCE [LARGE SCALE GENOMIC DNA]</scope>
    <source>
        <strain evidence="3 4">CGMCC 1.6291</strain>
    </source>
</reference>
<dbReference type="AlphaFoldDB" id="A0A1H8RRJ1"/>
<dbReference type="Gene3D" id="3.40.190.170">
    <property type="entry name" value="Bacterial extracellular solute-binding protein, family 7"/>
    <property type="match status" value="1"/>
</dbReference>
<evidence type="ECO:0000313" key="4">
    <source>
        <dbReference type="Proteomes" id="UP000199657"/>
    </source>
</evidence>
<dbReference type="RefSeq" id="WP_216110714.1">
    <property type="nucleotide sequence ID" value="NZ_FOEG01000002.1"/>
</dbReference>
<organism evidence="3 4">
    <name type="scientific">Aquisalimonas asiatica</name>
    <dbReference type="NCBI Taxonomy" id="406100"/>
    <lineage>
        <taxon>Bacteria</taxon>
        <taxon>Pseudomonadati</taxon>
        <taxon>Pseudomonadota</taxon>
        <taxon>Gammaproteobacteria</taxon>
        <taxon>Chromatiales</taxon>
        <taxon>Ectothiorhodospiraceae</taxon>
        <taxon>Aquisalimonas</taxon>
    </lineage>
</organism>
<feature type="chain" id="PRO_5011576925" evidence="2">
    <location>
        <begin position="29"/>
        <end position="346"/>
    </location>
</feature>
<keyword evidence="1 2" id="KW-0732">Signal</keyword>
<keyword evidence="4" id="KW-1185">Reference proteome</keyword>
<evidence type="ECO:0000256" key="1">
    <source>
        <dbReference type="ARBA" id="ARBA00022729"/>
    </source>
</evidence>
<gene>
    <name evidence="3" type="ORF">SAMN04488052_102189</name>
</gene>
<name>A0A1H8RRJ1_9GAMM</name>
<feature type="signal peptide" evidence="2">
    <location>
        <begin position="1"/>
        <end position="28"/>
    </location>
</feature>
<dbReference type="PANTHER" id="PTHR33376">
    <property type="match status" value="1"/>
</dbReference>
<dbReference type="STRING" id="406100.SAMN04488052_102189"/>
<dbReference type="GO" id="GO:0055085">
    <property type="term" value="P:transmembrane transport"/>
    <property type="evidence" value="ECO:0007669"/>
    <property type="project" value="InterPro"/>
</dbReference>
<evidence type="ECO:0000256" key="2">
    <source>
        <dbReference type="SAM" id="SignalP"/>
    </source>
</evidence>